<dbReference type="SUPFAM" id="SSF55021">
    <property type="entry name" value="ACT-like"/>
    <property type="match status" value="1"/>
</dbReference>
<evidence type="ECO:0000256" key="6">
    <source>
        <dbReference type="ARBA" id="ARBA00022624"/>
    </source>
</evidence>
<dbReference type="GO" id="GO:0004794">
    <property type="term" value="F:threonine deaminase activity"/>
    <property type="evidence" value="ECO:0007669"/>
    <property type="project" value="UniProtKB-EC"/>
</dbReference>
<comment type="pathway">
    <text evidence="3 12">Amino-acid biosynthesis; L-isoleucine biosynthesis; 2-oxobutanoate from L-threonine: step 1/1.</text>
</comment>
<dbReference type="InterPro" id="IPR038110">
    <property type="entry name" value="TD_ACT-like_sf"/>
</dbReference>
<feature type="domain" description="ACT-like" evidence="13">
    <location>
        <begin position="330"/>
        <end position="401"/>
    </location>
</feature>
<dbReference type="InterPro" id="IPR001721">
    <property type="entry name" value="TD_ACT-like"/>
</dbReference>
<comment type="similarity">
    <text evidence="4 12">Belongs to the serine/threonine dehydratase family.</text>
</comment>
<evidence type="ECO:0000256" key="3">
    <source>
        <dbReference type="ARBA" id="ARBA00004810"/>
    </source>
</evidence>
<evidence type="ECO:0000256" key="2">
    <source>
        <dbReference type="ARBA" id="ARBA00001933"/>
    </source>
</evidence>
<comment type="function">
    <text evidence="11 12">Catalyzes the anaerobic formation of alpha-ketobutyrate and ammonia from threonine in a two-step reaction. The first step involved a dehydration of threonine and a production of enamine intermediates (aminocrotonate), which tautomerizes to its imine form (iminobutyrate). Both intermediates are unstable and short-lived. The second step is the nonenzymatic hydrolysis of the enamine/imine intermediates to form 2-ketobutyrate and free ammonia. In the low water environment of the cell, the second step is accelerated by RidA.</text>
</comment>
<dbReference type="InterPro" id="IPR045865">
    <property type="entry name" value="ACT-like_dom_sf"/>
</dbReference>
<evidence type="ECO:0000313" key="14">
    <source>
        <dbReference type="EMBL" id="MCQ3828773.1"/>
    </source>
</evidence>
<feature type="domain" description="ACT-like" evidence="13">
    <location>
        <begin position="424"/>
        <end position="495"/>
    </location>
</feature>
<dbReference type="Proteomes" id="UP001205566">
    <property type="component" value="Unassembled WGS sequence"/>
</dbReference>
<dbReference type="Pfam" id="PF00585">
    <property type="entry name" value="Thr_dehydrat_C"/>
    <property type="match status" value="2"/>
</dbReference>
<evidence type="ECO:0000256" key="12">
    <source>
        <dbReference type="RuleBase" id="RU362012"/>
    </source>
</evidence>
<accession>A0ABT1NY12</accession>
<dbReference type="CDD" id="cd04906">
    <property type="entry name" value="ACT_ThrD-I_1"/>
    <property type="match status" value="1"/>
</dbReference>
<keyword evidence="6 12" id="KW-0412">Isoleucine biosynthesis</keyword>
<comment type="cofactor">
    <cofactor evidence="2 12">
        <name>pyridoxal 5'-phosphate</name>
        <dbReference type="ChEBI" id="CHEBI:597326"/>
    </cofactor>
</comment>
<dbReference type="NCBIfam" id="NF006674">
    <property type="entry name" value="PRK09224.1"/>
    <property type="match status" value="1"/>
</dbReference>
<evidence type="ECO:0000256" key="8">
    <source>
        <dbReference type="ARBA" id="ARBA00022898"/>
    </source>
</evidence>
<evidence type="ECO:0000259" key="13">
    <source>
        <dbReference type="PROSITE" id="PS51672"/>
    </source>
</evidence>
<comment type="subunit">
    <text evidence="12">Homotetramer.</text>
</comment>
<reference evidence="14" key="1">
    <citation type="thesis" date="2020" institute="Technische Universitat Dresden" country="Dresden, Germany">
        <title>The Agarolytic System of Microbulbifer elongatus PORT2, Isolated from Batu Karas, Pangandaran West Java Indonesia.</title>
        <authorList>
            <person name="Anggraeni S.R."/>
        </authorList>
    </citation>
    <scope>NUCLEOTIDE SEQUENCE</scope>
    <source>
        <strain evidence="14">PORT2</strain>
    </source>
</reference>
<dbReference type="NCBIfam" id="NF009130">
    <property type="entry name" value="PRK12483.1"/>
    <property type="match status" value="1"/>
</dbReference>
<evidence type="ECO:0000256" key="1">
    <source>
        <dbReference type="ARBA" id="ARBA00001274"/>
    </source>
</evidence>
<dbReference type="InterPro" id="IPR000634">
    <property type="entry name" value="Ser/Thr_deHydtase_PyrdxlP-BS"/>
</dbReference>
<keyword evidence="7" id="KW-0677">Repeat</keyword>
<comment type="caution">
    <text evidence="14">The sequence shown here is derived from an EMBL/GenBank/DDBJ whole genome shotgun (WGS) entry which is preliminary data.</text>
</comment>
<dbReference type="RefSeq" id="WP_255873585.1">
    <property type="nucleotide sequence ID" value="NZ_JACASI010000013.1"/>
</dbReference>
<evidence type="ECO:0000256" key="5">
    <source>
        <dbReference type="ARBA" id="ARBA00022605"/>
    </source>
</evidence>
<dbReference type="InterPro" id="IPR005787">
    <property type="entry name" value="Thr_deHydtase_biosynth"/>
</dbReference>
<dbReference type="PANTHER" id="PTHR48078:SF11">
    <property type="entry name" value="THREONINE DEHYDRATASE, MITOCHONDRIAL"/>
    <property type="match status" value="1"/>
</dbReference>
<evidence type="ECO:0000256" key="10">
    <source>
        <dbReference type="ARBA" id="ARBA00023304"/>
    </source>
</evidence>
<dbReference type="PANTHER" id="PTHR48078">
    <property type="entry name" value="THREONINE DEHYDRATASE, MITOCHONDRIAL-RELATED"/>
    <property type="match status" value="1"/>
</dbReference>
<evidence type="ECO:0000256" key="7">
    <source>
        <dbReference type="ARBA" id="ARBA00022737"/>
    </source>
</evidence>
<sequence>MPKSYIKRILDARIYDVAIETPLEPMRQLSHRLSNRILLKREDLQPVFSFKIRGAYNKLLQLPPEQRAKGVIAASAGNHAQGLALGAQQLGVRATIVMPSTTPAIKVNAVRMRGAEVVLHGDTFDEAAALARQLVEERGLVFIHPYDDPDVIAGQGTVAMELLRQQPGHLDAVFIPVGGGGLAAGMAAYIKYVRPEIKVYAVEPEDAACLKLAMDQGNRDGRLPQVGLFADGVAVAQIGEETYRVLRETIDGVITVTTDEICAAIKDIFEDTRSIAEPAGAVGLAGLKKYAEQSGEQNQALATVCSGANTNFDRLRYISERTEIGEKREAVLAVTIPEKAGSYLQFCRDLGDRAITEFNYRYANSGEAHIFVGMQVATDADRAQLVSQLEGDGYQVADLTDNEMAKLHIRHLVGGRAPGVDNEVVYRFEFPERPGALRNFLEQLAGRWNITLFHYRNHGAAYGRVLVGLEVAENERAELNALLDRLHYPFWDETANPAYRFFLAQKG</sequence>
<name>A0ABT1NY12_9GAMM</name>
<dbReference type="Pfam" id="PF00291">
    <property type="entry name" value="PALP"/>
    <property type="match status" value="1"/>
</dbReference>
<protein>
    <recommendedName>
        <fullName evidence="12">L-threonine dehydratase</fullName>
        <ecNumber evidence="12">4.3.1.19</ecNumber>
    </recommendedName>
    <alternativeName>
        <fullName evidence="12">Threonine deaminase</fullName>
    </alternativeName>
</protein>
<organism evidence="14 15">
    <name type="scientific">Microbulbifer elongatus</name>
    <dbReference type="NCBI Taxonomy" id="86173"/>
    <lineage>
        <taxon>Bacteria</taxon>
        <taxon>Pseudomonadati</taxon>
        <taxon>Pseudomonadota</taxon>
        <taxon>Gammaproteobacteria</taxon>
        <taxon>Cellvibrionales</taxon>
        <taxon>Microbulbiferaceae</taxon>
        <taxon>Microbulbifer</taxon>
    </lineage>
</organism>
<dbReference type="NCBIfam" id="TIGR01124">
    <property type="entry name" value="ilvA_2Cterm"/>
    <property type="match status" value="1"/>
</dbReference>
<dbReference type="CDD" id="cd01562">
    <property type="entry name" value="Thr-dehyd"/>
    <property type="match status" value="1"/>
</dbReference>
<dbReference type="EC" id="4.3.1.19" evidence="12"/>
<evidence type="ECO:0000313" key="15">
    <source>
        <dbReference type="Proteomes" id="UP001205566"/>
    </source>
</evidence>
<keyword evidence="8 12" id="KW-0663">Pyridoxal phosphate</keyword>
<dbReference type="Gene3D" id="3.40.1020.10">
    <property type="entry name" value="Biosynthetic Threonine Deaminase, Domain 3"/>
    <property type="match status" value="1"/>
</dbReference>
<keyword evidence="5 12" id="KW-0028">Amino-acid biosynthesis</keyword>
<comment type="catalytic activity">
    <reaction evidence="1 12">
        <text>L-threonine = 2-oxobutanoate + NH4(+)</text>
        <dbReference type="Rhea" id="RHEA:22108"/>
        <dbReference type="ChEBI" id="CHEBI:16763"/>
        <dbReference type="ChEBI" id="CHEBI:28938"/>
        <dbReference type="ChEBI" id="CHEBI:57926"/>
        <dbReference type="EC" id="4.3.1.19"/>
    </reaction>
</comment>
<dbReference type="CDD" id="cd04907">
    <property type="entry name" value="ACT_ThrD-I_2"/>
    <property type="match status" value="1"/>
</dbReference>
<proteinExistence type="inferred from homology"/>
<dbReference type="InterPro" id="IPR036052">
    <property type="entry name" value="TrpB-like_PALP_sf"/>
</dbReference>
<gene>
    <name evidence="12 14" type="primary">ilvA</name>
    <name evidence="14" type="ORF">HXX02_04905</name>
</gene>
<evidence type="ECO:0000256" key="11">
    <source>
        <dbReference type="ARBA" id="ARBA00025527"/>
    </source>
</evidence>
<dbReference type="EMBL" id="JACASI010000013">
    <property type="protein sequence ID" value="MCQ3828773.1"/>
    <property type="molecule type" value="Genomic_DNA"/>
</dbReference>
<dbReference type="Gene3D" id="3.40.50.1100">
    <property type="match status" value="2"/>
</dbReference>
<keyword evidence="9 12" id="KW-0456">Lyase</keyword>
<keyword evidence="15" id="KW-1185">Reference proteome</keyword>
<dbReference type="SUPFAM" id="SSF53686">
    <property type="entry name" value="Tryptophan synthase beta subunit-like PLP-dependent enzymes"/>
    <property type="match status" value="1"/>
</dbReference>
<evidence type="ECO:0000256" key="9">
    <source>
        <dbReference type="ARBA" id="ARBA00023239"/>
    </source>
</evidence>
<dbReference type="InterPro" id="IPR050147">
    <property type="entry name" value="Ser/Thr_Dehydratase"/>
</dbReference>
<dbReference type="PROSITE" id="PS51672">
    <property type="entry name" value="ACT_LIKE"/>
    <property type="match status" value="2"/>
</dbReference>
<keyword evidence="10 12" id="KW-0100">Branched-chain amino acid biosynthesis</keyword>
<dbReference type="PROSITE" id="PS00165">
    <property type="entry name" value="DEHYDRATASE_SER_THR"/>
    <property type="match status" value="1"/>
</dbReference>
<evidence type="ECO:0000256" key="4">
    <source>
        <dbReference type="ARBA" id="ARBA00010869"/>
    </source>
</evidence>
<dbReference type="InterPro" id="IPR001926">
    <property type="entry name" value="TrpB-like_PALP"/>
</dbReference>